<organism evidence="1 2">
    <name type="scientific">Aurantimonas aggregata</name>
    <dbReference type="NCBI Taxonomy" id="2047720"/>
    <lineage>
        <taxon>Bacteria</taxon>
        <taxon>Pseudomonadati</taxon>
        <taxon>Pseudomonadota</taxon>
        <taxon>Alphaproteobacteria</taxon>
        <taxon>Hyphomicrobiales</taxon>
        <taxon>Aurantimonadaceae</taxon>
        <taxon>Aurantimonas</taxon>
    </lineage>
</organism>
<comment type="caution">
    <text evidence="1">The sequence shown here is derived from an EMBL/GenBank/DDBJ whole genome shotgun (WGS) entry which is preliminary data.</text>
</comment>
<dbReference type="RefSeq" id="WP_163042139.1">
    <property type="nucleotide sequence ID" value="NZ_JAAAMJ010000001.1"/>
</dbReference>
<sequence>MSGFVNPLARRQKPGYPEAVAALKAETRRLLDLSDDVAVSVTELTCRDLDCPDIETVIGILVAGTAPRIAKIHKTVPEVTPADLAAAFAAGKL</sequence>
<evidence type="ECO:0000313" key="1">
    <source>
        <dbReference type="EMBL" id="NDV85406.1"/>
    </source>
</evidence>
<reference evidence="1 2" key="1">
    <citation type="submission" date="2020-01" db="EMBL/GenBank/DDBJ databases">
        <title>Genomes of bacteria type strains.</title>
        <authorList>
            <person name="Chen J."/>
            <person name="Zhu S."/>
            <person name="Chen J."/>
        </authorList>
    </citation>
    <scope>NUCLEOTIDE SEQUENCE [LARGE SCALE GENOMIC DNA]</scope>
    <source>
        <strain evidence="1 2">KCTC 52919</strain>
    </source>
</reference>
<proteinExistence type="predicted"/>
<dbReference type="Proteomes" id="UP000476332">
    <property type="component" value="Unassembled WGS sequence"/>
</dbReference>
<keyword evidence="2" id="KW-1185">Reference proteome</keyword>
<name>A0A6L9MCK7_9HYPH</name>
<dbReference type="EMBL" id="JAAAMJ010000001">
    <property type="protein sequence ID" value="NDV85406.1"/>
    <property type="molecule type" value="Genomic_DNA"/>
</dbReference>
<evidence type="ECO:0000313" key="2">
    <source>
        <dbReference type="Proteomes" id="UP000476332"/>
    </source>
</evidence>
<dbReference type="AlphaFoldDB" id="A0A6L9MCK7"/>
<protein>
    <submittedName>
        <fullName evidence="1">Nitrate reductase</fullName>
    </submittedName>
</protein>
<accession>A0A6L9MCK7</accession>
<gene>
    <name evidence="1" type="ORF">GTW51_01680</name>
</gene>